<accession>A0A517QHV0</accession>
<evidence type="ECO:0000313" key="3">
    <source>
        <dbReference type="EMBL" id="QDT31205.1"/>
    </source>
</evidence>
<dbReference type="AlphaFoldDB" id="A0A517QHV0"/>
<reference evidence="3 4" key="1">
    <citation type="submission" date="2019-02" db="EMBL/GenBank/DDBJ databases">
        <title>Deep-cultivation of Planctomycetes and their phenomic and genomic characterization uncovers novel biology.</title>
        <authorList>
            <person name="Wiegand S."/>
            <person name="Jogler M."/>
            <person name="Boedeker C."/>
            <person name="Pinto D."/>
            <person name="Vollmers J."/>
            <person name="Rivas-Marin E."/>
            <person name="Kohn T."/>
            <person name="Peeters S.H."/>
            <person name="Heuer A."/>
            <person name="Rast P."/>
            <person name="Oberbeckmann S."/>
            <person name="Bunk B."/>
            <person name="Jeske O."/>
            <person name="Meyerdierks A."/>
            <person name="Storesund J.E."/>
            <person name="Kallscheuer N."/>
            <person name="Luecker S."/>
            <person name="Lage O.M."/>
            <person name="Pohl T."/>
            <person name="Merkel B.J."/>
            <person name="Hornburger P."/>
            <person name="Mueller R.-W."/>
            <person name="Bruemmer F."/>
            <person name="Labrenz M."/>
            <person name="Spormann A.M."/>
            <person name="Op den Camp H."/>
            <person name="Overmann J."/>
            <person name="Amann R."/>
            <person name="Jetten M.S.M."/>
            <person name="Mascher T."/>
            <person name="Medema M.H."/>
            <person name="Devos D.P."/>
            <person name="Kaster A.-K."/>
            <person name="Ovreas L."/>
            <person name="Rohde M."/>
            <person name="Galperin M.Y."/>
            <person name="Jogler C."/>
        </authorList>
    </citation>
    <scope>NUCLEOTIDE SEQUENCE [LARGE SCALE GENOMIC DNA]</scope>
    <source>
        <strain evidence="3 4">Mal48</strain>
    </source>
</reference>
<dbReference type="InterPro" id="IPR012495">
    <property type="entry name" value="TadE-like_dom"/>
</dbReference>
<organism evidence="3 4">
    <name type="scientific">Thalassoglobus polymorphus</name>
    <dbReference type="NCBI Taxonomy" id="2527994"/>
    <lineage>
        <taxon>Bacteria</taxon>
        <taxon>Pseudomonadati</taxon>
        <taxon>Planctomycetota</taxon>
        <taxon>Planctomycetia</taxon>
        <taxon>Planctomycetales</taxon>
        <taxon>Planctomycetaceae</taxon>
        <taxon>Thalassoglobus</taxon>
    </lineage>
</organism>
<dbReference type="EMBL" id="CP036267">
    <property type="protein sequence ID" value="QDT31205.1"/>
    <property type="molecule type" value="Genomic_DNA"/>
</dbReference>
<evidence type="ECO:0000256" key="1">
    <source>
        <dbReference type="SAM" id="Phobius"/>
    </source>
</evidence>
<keyword evidence="1" id="KW-0472">Membrane</keyword>
<keyword evidence="4" id="KW-1185">Reference proteome</keyword>
<sequence length="147" mass="16085">MQRTQHQPSRKRSGSAIVETAFMLPILLGVTFGVVEFGRALMVSNLITNAAREGARLGIVKDTTTAEVKEAVVDQIQKTVGTTIPTSSVTVTVTPYSNNPDPNNETANAMTRDLVDIEVKVPYNDVGYFFRYLANVDLKGQAAMRHE</sequence>
<dbReference type="KEGG" id="tpol:Mal48_04370"/>
<dbReference type="Pfam" id="PF07811">
    <property type="entry name" value="TadE"/>
    <property type="match status" value="1"/>
</dbReference>
<protein>
    <submittedName>
        <fullName evidence="3">TadE-like protein</fullName>
    </submittedName>
</protein>
<keyword evidence="1" id="KW-1133">Transmembrane helix</keyword>
<gene>
    <name evidence="3" type="ORF">Mal48_04370</name>
</gene>
<proteinExistence type="predicted"/>
<dbReference type="Proteomes" id="UP000315724">
    <property type="component" value="Chromosome"/>
</dbReference>
<feature type="transmembrane region" description="Helical" evidence="1">
    <location>
        <begin position="21"/>
        <end position="42"/>
    </location>
</feature>
<dbReference type="RefSeq" id="WP_145195611.1">
    <property type="nucleotide sequence ID" value="NZ_CP036267.1"/>
</dbReference>
<evidence type="ECO:0000313" key="4">
    <source>
        <dbReference type="Proteomes" id="UP000315724"/>
    </source>
</evidence>
<name>A0A517QHV0_9PLAN</name>
<keyword evidence="1" id="KW-0812">Transmembrane</keyword>
<feature type="domain" description="TadE-like" evidence="2">
    <location>
        <begin position="14"/>
        <end position="56"/>
    </location>
</feature>
<evidence type="ECO:0000259" key="2">
    <source>
        <dbReference type="Pfam" id="PF07811"/>
    </source>
</evidence>
<dbReference type="OrthoDB" id="278387at2"/>